<dbReference type="SUPFAM" id="SSF90123">
    <property type="entry name" value="ABC transporter transmembrane region"/>
    <property type="match status" value="1"/>
</dbReference>
<evidence type="ECO:0000256" key="7">
    <source>
        <dbReference type="ARBA" id="ARBA00022989"/>
    </source>
</evidence>
<keyword evidence="3" id="KW-1003">Cell membrane</keyword>
<dbReference type="SUPFAM" id="SSF52540">
    <property type="entry name" value="P-loop containing nucleoside triphosphate hydrolases"/>
    <property type="match status" value="1"/>
</dbReference>
<dbReference type="InterPro" id="IPR027417">
    <property type="entry name" value="P-loop_NTPase"/>
</dbReference>
<evidence type="ECO:0000256" key="4">
    <source>
        <dbReference type="ARBA" id="ARBA00022692"/>
    </source>
</evidence>
<feature type="transmembrane region" description="Helical" evidence="10">
    <location>
        <begin position="245"/>
        <end position="266"/>
    </location>
</feature>
<protein>
    <submittedName>
        <fullName evidence="13">ABC transporter ATP-binding protein</fullName>
    </submittedName>
</protein>
<evidence type="ECO:0000259" key="12">
    <source>
        <dbReference type="PROSITE" id="PS50929"/>
    </source>
</evidence>
<comment type="similarity">
    <text evidence="9">Belongs to the ABC transporter superfamily. Lipid exporter (TC 3.A.1.106) family.</text>
</comment>
<feature type="transmembrane region" description="Helical" evidence="10">
    <location>
        <begin position="58"/>
        <end position="78"/>
    </location>
</feature>
<dbReference type="Pfam" id="PF00005">
    <property type="entry name" value="ABC_tran"/>
    <property type="match status" value="1"/>
</dbReference>
<keyword evidence="4 10" id="KW-0812">Transmembrane</keyword>
<dbReference type="AlphaFoldDB" id="A0AAD1MJB6"/>
<evidence type="ECO:0000259" key="11">
    <source>
        <dbReference type="PROSITE" id="PS50893"/>
    </source>
</evidence>
<dbReference type="CDD" id="cd18543">
    <property type="entry name" value="ABC_6TM_Rv0194_D1_like"/>
    <property type="match status" value="1"/>
</dbReference>
<evidence type="ECO:0000256" key="1">
    <source>
        <dbReference type="ARBA" id="ARBA00004651"/>
    </source>
</evidence>
<evidence type="ECO:0000256" key="6">
    <source>
        <dbReference type="ARBA" id="ARBA00022840"/>
    </source>
</evidence>
<comment type="subcellular location">
    <subcellularLocation>
        <location evidence="1">Cell membrane</location>
        <topology evidence="1">Multi-pass membrane protein</topology>
    </subcellularLocation>
</comment>
<evidence type="ECO:0000256" key="5">
    <source>
        <dbReference type="ARBA" id="ARBA00022741"/>
    </source>
</evidence>
<name>A0AAD1MJB6_9MYCO</name>
<dbReference type="InterPro" id="IPR003439">
    <property type="entry name" value="ABC_transporter-like_ATP-bd"/>
</dbReference>
<evidence type="ECO:0000313" key="13">
    <source>
        <dbReference type="EMBL" id="BBX23849.1"/>
    </source>
</evidence>
<evidence type="ECO:0000256" key="8">
    <source>
        <dbReference type="ARBA" id="ARBA00023136"/>
    </source>
</evidence>
<keyword evidence="14" id="KW-1185">Reference proteome</keyword>
<evidence type="ECO:0000313" key="14">
    <source>
        <dbReference type="Proteomes" id="UP000467636"/>
    </source>
</evidence>
<keyword evidence="6 13" id="KW-0067">ATP-binding</keyword>
<evidence type="ECO:0000256" key="2">
    <source>
        <dbReference type="ARBA" id="ARBA00022448"/>
    </source>
</evidence>
<dbReference type="EMBL" id="AP022564">
    <property type="protein sequence ID" value="BBX23849.1"/>
    <property type="molecule type" value="Genomic_DNA"/>
</dbReference>
<dbReference type="PANTHER" id="PTHR43394">
    <property type="entry name" value="ATP-DEPENDENT PERMEASE MDL1, MITOCHONDRIAL"/>
    <property type="match status" value="1"/>
</dbReference>
<feature type="transmembrane region" description="Helical" evidence="10">
    <location>
        <begin position="161"/>
        <end position="179"/>
    </location>
</feature>
<gene>
    <name evidence="13" type="ORF">MTER_32600</name>
</gene>
<evidence type="ECO:0000256" key="3">
    <source>
        <dbReference type="ARBA" id="ARBA00022475"/>
    </source>
</evidence>
<dbReference type="InterPro" id="IPR017871">
    <property type="entry name" value="ABC_transporter-like_CS"/>
</dbReference>
<organism evidence="13 14">
    <name type="scientific">Mycolicibacter terrae</name>
    <dbReference type="NCBI Taxonomy" id="1788"/>
    <lineage>
        <taxon>Bacteria</taxon>
        <taxon>Bacillati</taxon>
        <taxon>Actinomycetota</taxon>
        <taxon>Actinomycetes</taxon>
        <taxon>Mycobacteriales</taxon>
        <taxon>Mycobacteriaceae</taxon>
        <taxon>Mycolicibacter</taxon>
    </lineage>
</organism>
<evidence type="ECO:0000256" key="10">
    <source>
        <dbReference type="SAM" id="Phobius"/>
    </source>
</evidence>
<proteinExistence type="inferred from homology"/>
<accession>A0AAD1MJB6</accession>
<dbReference type="Gene3D" id="3.40.50.300">
    <property type="entry name" value="P-loop containing nucleotide triphosphate hydrolases"/>
    <property type="match status" value="1"/>
</dbReference>
<dbReference type="InterPro" id="IPR011527">
    <property type="entry name" value="ABC1_TM_dom"/>
</dbReference>
<dbReference type="Proteomes" id="UP000467636">
    <property type="component" value="Chromosome"/>
</dbReference>
<dbReference type="PANTHER" id="PTHR43394:SF1">
    <property type="entry name" value="ATP-BINDING CASSETTE SUB-FAMILY B MEMBER 10, MITOCHONDRIAL"/>
    <property type="match status" value="1"/>
</dbReference>
<dbReference type="InterPro" id="IPR039421">
    <property type="entry name" value="Type_1_exporter"/>
</dbReference>
<dbReference type="FunFam" id="3.40.50.300:FF:000299">
    <property type="entry name" value="ABC transporter ATP-binding protein/permease"/>
    <property type="match status" value="1"/>
</dbReference>
<dbReference type="GO" id="GO:0015421">
    <property type="term" value="F:ABC-type oligopeptide transporter activity"/>
    <property type="evidence" value="ECO:0007669"/>
    <property type="project" value="TreeGrafter"/>
</dbReference>
<feature type="transmembrane region" description="Helical" evidence="10">
    <location>
        <begin position="21"/>
        <end position="46"/>
    </location>
</feature>
<keyword evidence="2" id="KW-0813">Transport</keyword>
<dbReference type="InterPro" id="IPR003593">
    <property type="entry name" value="AAA+_ATPase"/>
</dbReference>
<feature type="transmembrane region" description="Helical" evidence="10">
    <location>
        <begin position="132"/>
        <end position="155"/>
    </location>
</feature>
<keyword evidence="8 10" id="KW-0472">Membrane</keyword>
<dbReference type="PROSITE" id="PS50893">
    <property type="entry name" value="ABC_TRANSPORTER_2"/>
    <property type="match status" value="1"/>
</dbReference>
<dbReference type="InterPro" id="IPR036640">
    <property type="entry name" value="ABC1_TM_sf"/>
</dbReference>
<dbReference type="PROSITE" id="PS50929">
    <property type="entry name" value="ABC_TM1F"/>
    <property type="match status" value="1"/>
</dbReference>
<keyword evidence="5" id="KW-0547">Nucleotide-binding</keyword>
<dbReference type="GO" id="GO:0016887">
    <property type="term" value="F:ATP hydrolysis activity"/>
    <property type="evidence" value="ECO:0007669"/>
    <property type="project" value="InterPro"/>
</dbReference>
<dbReference type="SMART" id="SM00382">
    <property type="entry name" value="AAA"/>
    <property type="match status" value="1"/>
</dbReference>
<dbReference type="PROSITE" id="PS00211">
    <property type="entry name" value="ABC_TRANSPORTER_1"/>
    <property type="match status" value="1"/>
</dbReference>
<evidence type="ECO:0000256" key="9">
    <source>
        <dbReference type="ARBA" id="ARBA00061644"/>
    </source>
</evidence>
<reference evidence="13 14" key="1">
    <citation type="journal article" date="2019" name="Emerg. Microbes Infect.">
        <title>Comprehensive subspecies identification of 175 nontuberculous mycobacteria species based on 7547 genomic profiles.</title>
        <authorList>
            <person name="Matsumoto Y."/>
            <person name="Kinjo T."/>
            <person name="Motooka D."/>
            <person name="Nabeya D."/>
            <person name="Jung N."/>
            <person name="Uechi K."/>
            <person name="Horii T."/>
            <person name="Iida T."/>
            <person name="Fujita J."/>
            <person name="Nakamura S."/>
        </authorList>
    </citation>
    <scope>NUCLEOTIDE SEQUENCE [LARGE SCALE GENOMIC DNA]</scope>
    <source>
        <strain evidence="13 14">JCM 12143</strain>
    </source>
</reference>
<sequence>MNPASALRNLLPYLRPYRARWITMITVAVVSLGATVAIPLMTKAVIDGPVAHRDQRGLWLLGTAAAALGVGEAVLWLVRRWLVAHATMGVEADLRKDLYARLQVLPMTFHGRWQSGQLLSRIMNDLATIRRFLSFVLVFLVLNTLQIVAVTTILLLLYWPLGVVACVSMVPVTLVVQHFRRQYTRLSRRAQDQAGQVATVVEESALGLRTIKAFGREDYVFANFDTQAKTLRDLGIDKVTVSSRFWTLLEVIPNLTLIVVLAIGAFAAGHHQVTMGTLVAFITLMLSLVWPVSSLGFLLSATQEAMTAADRITEIFDAPLEITDGDDPVPPSGRLELRDVGFRFGDSDSDGPWVLRGVDLTVEPGETVALVGATGSGKTVLAMLLSRLYDVSEGQILIGGRDIRSLTLTALRSAVITAFDDPTLFSMSVAENLRLGRPDASDAELARALSTASADFVYDLPFGLDTRIGEQGMSLSGGQRQRLSLARALLATPTILVLDDTLSALDVHTEAAVTDALRGVLRDGPEPITAIVVANRASTVALADRVALLEGGGISAVGTHAELLATVPRYRYLLAADDELDDGAEHLVDWAQR</sequence>
<keyword evidence="7 10" id="KW-1133">Transmembrane helix</keyword>
<dbReference type="GO" id="GO:0005524">
    <property type="term" value="F:ATP binding"/>
    <property type="evidence" value="ECO:0007669"/>
    <property type="project" value="UniProtKB-KW"/>
</dbReference>
<feature type="transmembrane region" description="Helical" evidence="10">
    <location>
        <begin position="278"/>
        <end position="301"/>
    </location>
</feature>
<dbReference type="Gene3D" id="1.20.1560.10">
    <property type="entry name" value="ABC transporter type 1, transmembrane domain"/>
    <property type="match status" value="1"/>
</dbReference>
<feature type="domain" description="ABC transmembrane type-1" evidence="12">
    <location>
        <begin position="22"/>
        <end position="304"/>
    </location>
</feature>
<dbReference type="Pfam" id="PF00664">
    <property type="entry name" value="ABC_membrane"/>
    <property type="match status" value="1"/>
</dbReference>
<dbReference type="GO" id="GO:0005886">
    <property type="term" value="C:plasma membrane"/>
    <property type="evidence" value="ECO:0007669"/>
    <property type="project" value="UniProtKB-SubCell"/>
</dbReference>
<feature type="domain" description="ABC transporter" evidence="11">
    <location>
        <begin position="335"/>
        <end position="576"/>
    </location>
</feature>